<dbReference type="AlphaFoldDB" id="A0A5B7C2J5"/>
<accession>A0A5B7C2J5</accession>
<evidence type="ECO:0000256" key="1">
    <source>
        <dbReference type="SAM" id="Phobius"/>
    </source>
</evidence>
<keyword evidence="1" id="KW-0472">Membrane</keyword>
<evidence type="ECO:0000313" key="2">
    <source>
        <dbReference type="EMBL" id="MPA75088.1"/>
    </source>
</evidence>
<dbReference type="EMBL" id="GHES01044529">
    <property type="protein sequence ID" value="MPA75088.1"/>
    <property type="molecule type" value="Transcribed_RNA"/>
</dbReference>
<organism evidence="2">
    <name type="scientific">Davidia involucrata</name>
    <name type="common">Dove tree</name>
    <dbReference type="NCBI Taxonomy" id="16924"/>
    <lineage>
        <taxon>Eukaryota</taxon>
        <taxon>Viridiplantae</taxon>
        <taxon>Streptophyta</taxon>
        <taxon>Embryophyta</taxon>
        <taxon>Tracheophyta</taxon>
        <taxon>Spermatophyta</taxon>
        <taxon>Magnoliopsida</taxon>
        <taxon>eudicotyledons</taxon>
        <taxon>Gunneridae</taxon>
        <taxon>Pentapetalae</taxon>
        <taxon>asterids</taxon>
        <taxon>Cornales</taxon>
        <taxon>Nyssaceae</taxon>
        <taxon>Davidia</taxon>
    </lineage>
</organism>
<reference evidence="2" key="1">
    <citation type="submission" date="2019-08" db="EMBL/GenBank/DDBJ databases">
        <title>Reference gene set and small RNA set construction with multiple tissues from Davidia involucrata Baill.</title>
        <authorList>
            <person name="Yang H."/>
            <person name="Zhou C."/>
            <person name="Li G."/>
            <person name="Wang J."/>
            <person name="Gao P."/>
            <person name="Wang M."/>
            <person name="Wang R."/>
            <person name="Zhao Y."/>
        </authorList>
    </citation>
    <scope>NUCLEOTIDE SEQUENCE</scope>
    <source>
        <tissue evidence="2">Mixed with DoveR01_LX</tissue>
    </source>
</reference>
<gene>
    <name evidence="2" type="ORF">Din_044529</name>
</gene>
<keyword evidence="1" id="KW-1133">Transmembrane helix</keyword>
<protein>
    <submittedName>
        <fullName evidence="2">Uncharacterized protein</fullName>
    </submittedName>
</protein>
<sequence>MCCTAVFVCFFFLIHSVLYLLCMLHVNWSDVVPNLGEKLCFHLMILTTNLYAIFGPVKVFFCICFFWNFHIHHDFQKQPLQQGCRLGGPSTQCSVGVADIYVQFASLDWTSLWACLSCLVKNFLKLQKKKIVSTLFILTF</sequence>
<name>A0A5B7C2J5_DAVIN</name>
<feature type="transmembrane region" description="Helical" evidence="1">
    <location>
        <begin position="48"/>
        <end position="69"/>
    </location>
</feature>
<proteinExistence type="predicted"/>
<feature type="transmembrane region" description="Helical" evidence="1">
    <location>
        <begin position="7"/>
        <end position="28"/>
    </location>
</feature>
<keyword evidence="1" id="KW-0812">Transmembrane</keyword>